<dbReference type="InterPro" id="IPR011990">
    <property type="entry name" value="TPR-like_helical_dom_sf"/>
</dbReference>
<evidence type="ECO:0000256" key="1">
    <source>
        <dbReference type="SAM" id="SignalP"/>
    </source>
</evidence>
<keyword evidence="1" id="KW-0732">Signal</keyword>
<evidence type="ECO:0000313" key="2">
    <source>
        <dbReference type="EMBL" id="TDX00311.1"/>
    </source>
</evidence>
<reference evidence="2 3" key="1">
    <citation type="submission" date="2019-03" db="EMBL/GenBank/DDBJ databases">
        <title>Genomic Encyclopedia of Type Strains, Phase IV (KMG-IV): sequencing the most valuable type-strain genomes for metagenomic binning, comparative biology and taxonomic classification.</title>
        <authorList>
            <person name="Goeker M."/>
        </authorList>
    </citation>
    <scope>NUCLEOTIDE SEQUENCE [LARGE SCALE GENOMIC DNA]</scope>
    <source>
        <strain evidence="2 3">DSM 100059</strain>
    </source>
</reference>
<dbReference type="Gene3D" id="1.25.40.390">
    <property type="match status" value="1"/>
</dbReference>
<dbReference type="InterPro" id="IPR041662">
    <property type="entry name" value="SusD-like_2"/>
</dbReference>
<feature type="chain" id="PRO_5020302742" evidence="1">
    <location>
        <begin position="23"/>
        <end position="560"/>
    </location>
</feature>
<dbReference type="Proteomes" id="UP000294498">
    <property type="component" value="Unassembled WGS sequence"/>
</dbReference>
<gene>
    <name evidence="2" type="ORF">EDB95_1332</name>
</gene>
<accession>A0A4R8DT33</accession>
<dbReference type="PROSITE" id="PS51257">
    <property type="entry name" value="PROKAR_LIPOPROTEIN"/>
    <property type="match status" value="1"/>
</dbReference>
<proteinExistence type="predicted"/>
<evidence type="ECO:0000313" key="3">
    <source>
        <dbReference type="Proteomes" id="UP000294498"/>
    </source>
</evidence>
<dbReference type="SUPFAM" id="SSF48452">
    <property type="entry name" value="TPR-like"/>
    <property type="match status" value="1"/>
</dbReference>
<organism evidence="2 3">
    <name type="scientific">Dinghuibacter silviterrae</name>
    <dbReference type="NCBI Taxonomy" id="1539049"/>
    <lineage>
        <taxon>Bacteria</taxon>
        <taxon>Pseudomonadati</taxon>
        <taxon>Bacteroidota</taxon>
        <taxon>Chitinophagia</taxon>
        <taxon>Chitinophagales</taxon>
        <taxon>Chitinophagaceae</taxon>
        <taxon>Dinghuibacter</taxon>
    </lineage>
</organism>
<feature type="signal peptide" evidence="1">
    <location>
        <begin position="1"/>
        <end position="22"/>
    </location>
</feature>
<name>A0A4R8DT33_9BACT</name>
<dbReference type="RefSeq" id="WP_162852496.1">
    <property type="nucleotide sequence ID" value="NZ_SODV01000001.1"/>
</dbReference>
<sequence>MKRSFLYIAVLLLGACSRSKYASLNTNPDAVLSVAPEYELTTGQMANYTNDFEAFYDYYQYIRPWTQLWVSAGGNTGTGAFINVANGNQRWGIFYSRIGPPLVDVQHLIALLPAAKAAQYVYLNAITGITLAQAAFYCADPNGSMPFTQAFEARYTGNLTPVWDAQQALFDTLDARLKSYVTTLESTQSVTQNTGGNNDIIFQGNVNKWIMAANSLRLRIALRLMKQSPSQTTSIANDVLADKVGPIDNAADEWVFITGQNFEGGNFNPLGYSGNQCMEKNVVDFMNRTGDPRIRALLQPSGINTQDIFDSAQAQGQIPAGVTWDGLTYRGQYASPDQAKVGTQSYLFHTLTFSYQGNKMQVNYPSIINPYILYAPYNSGLGVNAMPVITYADVCFMRAELILRGLSNDNASPQALYNAGVAASITDFDAWAQKAVTPNYTPLGSSEIATYLTQTGVAYQASTALEQVLDQEYLNLYMNPNEAWALIKRTGYPSPTGAIMPLETLTSGGSPVVMPRRYVPQFPLLGDLNYNNAVSAINTELQQPGYGAANDITGKVWWDQ</sequence>
<dbReference type="EMBL" id="SODV01000001">
    <property type="protein sequence ID" value="TDX00311.1"/>
    <property type="molecule type" value="Genomic_DNA"/>
</dbReference>
<dbReference type="AlphaFoldDB" id="A0A4R8DT33"/>
<keyword evidence="3" id="KW-1185">Reference proteome</keyword>
<dbReference type="Pfam" id="PF12771">
    <property type="entry name" value="SusD-like_2"/>
    <property type="match status" value="1"/>
</dbReference>
<protein>
    <submittedName>
        <fullName evidence="2">SusD-like starch-binding protein associating with outer membrane</fullName>
    </submittedName>
</protein>
<comment type="caution">
    <text evidence="2">The sequence shown here is derived from an EMBL/GenBank/DDBJ whole genome shotgun (WGS) entry which is preliminary data.</text>
</comment>